<evidence type="ECO:0000313" key="2">
    <source>
        <dbReference type="Proteomes" id="UP001158049"/>
    </source>
</evidence>
<accession>A0ABY1QER5</accession>
<dbReference type="RefSeq" id="WP_283443151.1">
    <property type="nucleotide sequence ID" value="NZ_FXUL01000011.1"/>
</dbReference>
<evidence type="ECO:0000313" key="1">
    <source>
        <dbReference type="EMBL" id="SMP66090.1"/>
    </source>
</evidence>
<sequence length="60" mass="6310">MNDGQNAAYVHEALLLQGYRLSAEQEAGVAAQFAGIAAIAAVLMQQELDLALEPAPVFLP</sequence>
<protein>
    <recommendedName>
        <fullName evidence="3">DUF4089 domain-containing protein</fullName>
    </recommendedName>
</protein>
<dbReference type="InterPro" id="IPR025148">
    <property type="entry name" value="AtzG-like"/>
</dbReference>
<dbReference type="Pfam" id="PF13318">
    <property type="entry name" value="AtzG-like"/>
    <property type="match status" value="1"/>
</dbReference>
<evidence type="ECO:0008006" key="3">
    <source>
        <dbReference type="Google" id="ProtNLM"/>
    </source>
</evidence>
<name>A0ABY1QER5_9BURK</name>
<reference evidence="1 2" key="1">
    <citation type="submission" date="2017-05" db="EMBL/GenBank/DDBJ databases">
        <authorList>
            <person name="Varghese N."/>
            <person name="Submissions S."/>
        </authorList>
    </citation>
    <scope>NUCLEOTIDE SEQUENCE [LARGE SCALE GENOMIC DNA]</scope>
    <source>
        <strain evidence="1 2">DSM 26001</strain>
    </source>
</reference>
<keyword evidence="2" id="KW-1185">Reference proteome</keyword>
<dbReference type="Proteomes" id="UP001158049">
    <property type="component" value="Unassembled WGS sequence"/>
</dbReference>
<gene>
    <name evidence="1" type="ORF">SAMN06295970_111121</name>
</gene>
<dbReference type="EMBL" id="FXUL01000011">
    <property type="protein sequence ID" value="SMP66090.1"/>
    <property type="molecule type" value="Genomic_DNA"/>
</dbReference>
<proteinExistence type="predicted"/>
<organism evidence="1 2">
    <name type="scientific">Noviherbaspirillum suwonense</name>
    <dbReference type="NCBI Taxonomy" id="1224511"/>
    <lineage>
        <taxon>Bacteria</taxon>
        <taxon>Pseudomonadati</taxon>
        <taxon>Pseudomonadota</taxon>
        <taxon>Betaproteobacteria</taxon>
        <taxon>Burkholderiales</taxon>
        <taxon>Oxalobacteraceae</taxon>
        <taxon>Noviherbaspirillum</taxon>
    </lineage>
</organism>
<comment type="caution">
    <text evidence="1">The sequence shown here is derived from an EMBL/GenBank/DDBJ whole genome shotgun (WGS) entry which is preliminary data.</text>
</comment>